<dbReference type="Proteomes" id="UP000004892">
    <property type="component" value="Unassembled WGS sequence"/>
</dbReference>
<proteinExistence type="predicted"/>
<accession>H1DEX4</accession>
<protein>
    <submittedName>
        <fullName evidence="1">Uncharacterized protein</fullName>
    </submittedName>
</protein>
<organism evidence="1 2">
    <name type="scientific">Odoribacter laneus YIT 12061</name>
    <dbReference type="NCBI Taxonomy" id="742817"/>
    <lineage>
        <taxon>Bacteria</taxon>
        <taxon>Pseudomonadati</taxon>
        <taxon>Bacteroidota</taxon>
        <taxon>Bacteroidia</taxon>
        <taxon>Bacteroidales</taxon>
        <taxon>Odoribacteraceae</taxon>
        <taxon>Odoribacter</taxon>
    </lineage>
</organism>
<keyword evidence="2" id="KW-1185">Reference proteome</keyword>
<sequence length="121" mass="14248">MEKKDCVLVAFTFQGRVEIFGKSLEEVFQLHRKAIEKANRPDLKAIEMGRYVIFMLEQWRNFGNHSLERRRIIADLLNYAVTTLQEDGRRNYRESPILKLFQEKLGEAMEFAYSCEERGAA</sequence>
<name>H1DEX4_9BACT</name>
<dbReference type="AlphaFoldDB" id="H1DEX4"/>
<comment type="caution">
    <text evidence="1">The sequence shown here is derived from an EMBL/GenBank/DDBJ whole genome shotgun (WGS) entry which is preliminary data.</text>
</comment>
<dbReference type="HOGENOM" id="CLU_2035636_0_0_10"/>
<dbReference type="PATRIC" id="fig|742817.3.peg.863"/>
<dbReference type="EMBL" id="ADMC01000014">
    <property type="protein sequence ID" value="EHP49292.1"/>
    <property type="molecule type" value="Genomic_DNA"/>
</dbReference>
<reference evidence="1 2" key="1">
    <citation type="submission" date="2012-01" db="EMBL/GenBank/DDBJ databases">
        <title>The Genome Sequence of Odoribacter laneus YIT 12061.</title>
        <authorList>
            <consortium name="The Broad Institute Genome Sequencing Platform"/>
            <person name="Earl A."/>
            <person name="Ward D."/>
            <person name="Feldgarden M."/>
            <person name="Gevers D."/>
            <person name="Morotomi M."/>
            <person name="Young S.K."/>
            <person name="Zeng Q."/>
            <person name="Gargeya S."/>
            <person name="Fitzgerald M."/>
            <person name="Haas B."/>
            <person name="Abouelleil A."/>
            <person name="Alvarado L."/>
            <person name="Arachchi H.M."/>
            <person name="Berlin A."/>
            <person name="Chapman S.B."/>
            <person name="Gearin G."/>
            <person name="Goldberg J."/>
            <person name="Griggs A."/>
            <person name="Gujja S."/>
            <person name="Hansen M."/>
            <person name="Heiman D."/>
            <person name="Howarth C."/>
            <person name="Larimer J."/>
            <person name="Lui A."/>
            <person name="MacDonald P.J.P."/>
            <person name="McCowen C."/>
            <person name="Montmayeur A."/>
            <person name="Murphy C."/>
            <person name="Neiman D."/>
            <person name="Pearson M."/>
            <person name="Priest M."/>
            <person name="Roberts A."/>
            <person name="Saif S."/>
            <person name="Shea T."/>
            <person name="Sisk P."/>
            <person name="Stolte C."/>
            <person name="Sykes S."/>
            <person name="Wortman J."/>
            <person name="Nusbaum C."/>
            <person name="Birren B."/>
        </authorList>
    </citation>
    <scope>NUCLEOTIDE SEQUENCE [LARGE SCALE GENOMIC DNA]</scope>
    <source>
        <strain evidence="1 2">YIT 12061</strain>
    </source>
</reference>
<dbReference type="GeneID" id="98068417"/>
<gene>
    <name evidence="1" type="ORF">HMPREF9449_00810</name>
</gene>
<evidence type="ECO:0000313" key="2">
    <source>
        <dbReference type="Proteomes" id="UP000004892"/>
    </source>
</evidence>
<evidence type="ECO:0000313" key="1">
    <source>
        <dbReference type="EMBL" id="EHP49292.1"/>
    </source>
</evidence>
<dbReference type="RefSeq" id="WP_009135958.1">
    <property type="nucleotide sequence ID" value="NZ_JH594596.1"/>
</dbReference>